<keyword evidence="2" id="KW-1185">Reference proteome</keyword>
<proteinExistence type="predicted"/>
<evidence type="ECO:0000313" key="1">
    <source>
        <dbReference type="EMBL" id="CAF2745308.1"/>
    </source>
</evidence>
<dbReference type="Proteomes" id="UP000675881">
    <property type="component" value="Unassembled WGS sequence"/>
</dbReference>
<organism evidence="1 2">
    <name type="scientific">Lepeophtheirus salmonis</name>
    <name type="common">Salmon louse</name>
    <name type="synonym">Caligus salmonis</name>
    <dbReference type="NCBI Taxonomy" id="72036"/>
    <lineage>
        <taxon>Eukaryota</taxon>
        <taxon>Metazoa</taxon>
        <taxon>Ecdysozoa</taxon>
        <taxon>Arthropoda</taxon>
        <taxon>Crustacea</taxon>
        <taxon>Multicrustacea</taxon>
        <taxon>Hexanauplia</taxon>
        <taxon>Copepoda</taxon>
        <taxon>Siphonostomatoida</taxon>
        <taxon>Caligidae</taxon>
        <taxon>Lepeophtheirus</taxon>
    </lineage>
</organism>
<accession>A0A817FED4</accession>
<dbReference type="SUPFAM" id="SSF140996">
    <property type="entry name" value="Hermes dimerisation domain"/>
    <property type="match status" value="1"/>
</dbReference>
<dbReference type="EMBL" id="CAJNVT010000099">
    <property type="protein sequence ID" value="CAF2745308.1"/>
    <property type="molecule type" value="Genomic_DNA"/>
</dbReference>
<comment type="caution">
    <text evidence="1">The sequence shown here is derived from an EMBL/GenBank/DDBJ whole genome shotgun (WGS) entry which is preliminary data.</text>
</comment>
<dbReference type="AlphaFoldDB" id="A0A817FED4"/>
<evidence type="ECO:0000313" key="2">
    <source>
        <dbReference type="Proteomes" id="UP000675881"/>
    </source>
</evidence>
<reference evidence="1" key="1">
    <citation type="submission" date="2021-02" db="EMBL/GenBank/DDBJ databases">
        <authorList>
            <person name="Bekaert M."/>
        </authorList>
    </citation>
    <scope>NUCLEOTIDE SEQUENCE</scope>
    <source>
        <strain evidence="1">IoA-00</strain>
    </source>
</reference>
<name>A0A817FED4_LEPSM</name>
<protein>
    <submittedName>
        <fullName evidence="1">(salmon louse) hypothetical protein</fullName>
    </submittedName>
</protein>
<sequence length="157" mass="18068">MICTDMQPLSIVHNWGFKTFVAAWDYCYNLPCRKILSNVSLRNLYDEDQKRVVQSVHVTGFTVHFMVWKESYEQLSLHYKSLRCSSFMSTHTAVNIKVLIEHDSDDLKLRDKLVTISTDNENNVEAAVEGPKFKAVNRVLCTFIEFDGRRGFPPSSG</sequence>
<gene>
    <name evidence="1" type="ORF">LSAA_253</name>
</gene>